<dbReference type="AlphaFoldDB" id="A0A1B9GQF8"/>
<accession>A0A1B9GQF8</accession>
<evidence type="ECO:0008006" key="6">
    <source>
        <dbReference type="Google" id="ProtNLM"/>
    </source>
</evidence>
<reference evidence="4 5" key="1">
    <citation type="submission" date="2013-07" db="EMBL/GenBank/DDBJ databases">
        <title>The Genome Sequence of Cryptococcus heveanensis BCC8398.</title>
        <authorList>
            <consortium name="The Broad Institute Genome Sequencing Platform"/>
            <person name="Cuomo C."/>
            <person name="Litvintseva A."/>
            <person name="Chen Y."/>
            <person name="Heitman J."/>
            <person name="Sun S."/>
            <person name="Springer D."/>
            <person name="Dromer F."/>
            <person name="Young S.K."/>
            <person name="Zeng Q."/>
            <person name="Gargeya S."/>
            <person name="Fitzgerald M."/>
            <person name="Abouelleil A."/>
            <person name="Alvarado L."/>
            <person name="Berlin A.M."/>
            <person name="Chapman S.B."/>
            <person name="Dewar J."/>
            <person name="Goldberg J."/>
            <person name="Griggs A."/>
            <person name="Gujja S."/>
            <person name="Hansen M."/>
            <person name="Howarth C."/>
            <person name="Imamovic A."/>
            <person name="Larimer J."/>
            <person name="McCowan C."/>
            <person name="Murphy C."/>
            <person name="Pearson M."/>
            <person name="Priest M."/>
            <person name="Roberts A."/>
            <person name="Saif S."/>
            <person name="Shea T."/>
            <person name="Sykes S."/>
            <person name="Wortman J."/>
            <person name="Nusbaum C."/>
            <person name="Birren B."/>
        </authorList>
    </citation>
    <scope>NUCLEOTIDE SEQUENCE [LARGE SCALE GENOMIC DNA]</scope>
    <source>
        <strain evidence="4 5">BCC8398</strain>
    </source>
</reference>
<keyword evidence="2" id="KW-0539">Nucleus</keyword>
<protein>
    <recommendedName>
        <fullName evidence="6">DNA recombination and repair protein Rad51-like C-terminal domain-containing protein</fullName>
    </recommendedName>
</protein>
<evidence type="ECO:0000313" key="4">
    <source>
        <dbReference type="EMBL" id="OCF33329.1"/>
    </source>
</evidence>
<dbReference type="SUPFAM" id="SSF52540">
    <property type="entry name" value="P-loop containing nucleoside triphosphate hydrolases"/>
    <property type="match status" value="1"/>
</dbReference>
<dbReference type="PANTHER" id="PTHR46457">
    <property type="entry name" value="DNA REPAIR PROTEIN RAD51 HOMOLOG 4"/>
    <property type="match status" value="1"/>
</dbReference>
<keyword evidence="5" id="KW-1185">Reference proteome</keyword>
<comment type="subcellular location">
    <subcellularLocation>
        <location evidence="1">Nucleus</location>
    </subcellularLocation>
</comment>
<dbReference type="Gene3D" id="3.40.50.300">
    <property type="entry name" value="P-loop containing nucleotide triphosphate hydrolases"/>
    <property type="match status" value="1"/>
</dbReference>
<dbReference type="PANTHER" id="PTHR46457:SF1">
    <property type="entry name" value="DNA REPAIR PROTEIN RAD51 HOMOLOG 4"/>
    <property type="match status" value="1"/>
</dbReference>
<evidence type="ECO:0000313" key="5">
    <source>
        <dbReference type="Proteomes" id="UP000092666"/>
    </source>
</evidence>
<dbReference type="GO" id="GO:0000400">
    <property type="term" value="F:four-way junction DNA binding"/>
    <property type="evidence" value="ECO:0007669"/>
    <property type="project" value="TreeGrafter"/>
</dbReference>
<dbReference type="GO" id="GO:0000723">
    <property type="term" value="P:telomere maintenance"/>
    <property type="evidence" value="ECO:0007669"/>
    <property type="project" value="TreeGrafter"/>
</dbReference>
<proteinExistence type="predicted"/>
<name>A0A1B9GQF8_9TREE</name>
<feature type="region of interest" description="Disordered" evidence="3">
    <location>
        <begin position="67"/>
        <end position="87"/>
    </location>
</feature>
<dbReference type="GO" id="GO:0033063">
    <property type="term" value="C:Rad51B-Rad51C-Rad51D-XRCC2 complex"/>
    <property type="evidence" value="ECO:0007669"/>
    <property type="project" value="TreeGrafter"/>
</dbReference>
<evidence type="ECO:0000256" key="3">
    <source>
        <dbReference type="SAM" id="MobiDB-lite"/>
    </source>
</evidence>
<dbReference type="GO" id="GO:0003697">
    <property type="term" value="F:single-stranded DNA binding"/>
    <property type="evidence" value="ECO:0007669"/>
    <property type="project" value="TreeGrafter"/>
</dbReference>
<dbReference type="EMBL" id="KV700126">
    <property type="protein sequence ID" value="OCF33329.1"/>
    <property type="molecule type" value="Genomic_DNA"/>
</dbReference>
<sequence length="332" mass="36130">MLLKRIADVLPAELAELIPELESVGIRTTESLIFTPPTYILSHIPLLQSVQLDALITSSLELTAPKALRDGQDERDEDDGSEESAWAGWGISGLDDVVAGWNGIGVMEIAGPKKVGKWIDTEGSFVPERAMRVLEYQGVKDVNRVLQRLVVIPCFKLDDVFEAIAQLSEVSARTRTSNLCHAELVSLTEEISELAYEHGMTAIIINSAVSSQPTNSQSSFNKMDIKPALGGAFTFCTDLTLLLQETGRIFGLMDANERERIRSEPGLRALVEVVRSRVCPSGKWTVFETDGAKLLDVIPPHEVDERTTRISAGLPTGPARPAIGSLAQTLAP</sequence>
<dbReference type="GO" id="GO:0005657">
    <property type="term" value="C:replication fork"/>
    <property type="evidence" value="ECO:0007669"/>
    <property type="project" value="TreeGrafter"/>
</dbReference>
<dbReference type="STRING" id="1296120.A0A1B9GQF8"/>
<feature type="compositionally biased region" description="Acidic residues" evidence="3">
    <location>
        <begin position="73"/>
        <end position="82"/>
    </location>
</feature>
<evidence type="ECO:0000256" key="1">
    <source>
        <dbReference type="ARBA" id="ARBA00004123"/>
    </source>
</evidence>
<organism evidence="4 5">
    <name type="scientific">Kwoniella heveanensis BCC8398</name>
    <dbReference type="NCBI Taxonomy" id="1296120"/>
    <lineage>
        <taxon>Eukaryota</taxon>
        <taxon>Fungi</taxon>
        <taxon>Dikarya</taxon>
        <taxon>Basidiomycota</taxon>
        <taxon>Agaricomycotina</taxon>
        <taxon>Tremellomycetes</taxon>
        <taxon>Tremellales</taxon>
        <taxon>Cryptococcaceae</taxon>
        <taxon>Kwoniella</taxon>
    </lineage>
</organism>
<dbReference type="OrthoDB" id="336321at2759"/>
<dbReference type="Proteomes" id="UP000092666">
    <property type="component" value="Unassembled WGS sequence"/>
</dbReference>
<dbReference type="GO" id="GO:0005815">
    <property type="term" value="C:microtubule organizing center"/>
    <property type="evidence" value="ECO:0007669"/>
    <property type="project" value="TreeGrafter"/>
</dbReference>
<dbReference type="GO" id="GO:0008094">
    <property type="term" value="F:ATP-dependent activity, acting on DNA"/>
    <property type="evidence" value="ECO:0007669"/>
    <property type="project" value="TreeGrafter"/>
</dbReference>
<gene>
    <name evidence="4" type="ORF">I316_05070</name>
</gene>
<dbReference type="GO" id="GO:0042148">
    <property type="term" value="P:DNA strand invasion"/>
    <property type="evidence" value="ECO:0007669"/>
    <property type="project" value="TreeGrafter"/>
</dbReference>
<dbReference type="GO" id="GO:0000724">
    <property type="term" value="P:double-strand break repair via homologous recombination"/>
    <property type="evidence" value="ECO:0007669"/>
    <property type="project" value="TreeGrafter"/>
</dbReference>
<dbReference type="InterPro" id="IPR051988">
    <property type="entry name" value="HRR_RAD51_Paralog"/>
</dbReference>
<dbReference type="GO" id="GO:0007131">
    <property type="term" value="P:reciprocal meiotic recombination"/>
    <property type="evidence" value="ECO:0007669"/>
    <property type="project" value="TreeGrafter"/>
</dbReference>
<feature type="region of interest" description="Disordered" evidence="3">
    <location>
        <begin position="311"/>
        <end position="332"/>
    </location>
</feature>
<dbReference type="InterPro" id="IPR027417">
    <property type="entry name" value="P-loop_NTPase"/>
</dbReference>
<evidence type="ECO:0000256" key="2">
    <source>
        <dbReference type="ARBA" id="ARBA00023242"/>
    </source>
</evidence>
<reference evidence="5" key="2">
    <citation type="submission" date="2013-12" db="EMBL/GenBank/DDBJ databases">
        <title>Evolution of pathogenesis and genome organization in the Tremellales.</title>
        <authorList>
            <person name="Cuomo C."/>
            <person name="Litvintseva A."/>
            <person name="Heitman J."/>
            <person name="Chen Y."/>
            <person name="Sun S."/>
            <person name="Springer D."/>
            <person name="Dromer F."/>
            <person name="Young S."/>
            <person name="Zeng Q."/>
            <person name="Chapman S."/>
            <person name="Gujja S."/>
            <person name="Saif S."/>
            <person name="Birren B."/>
        </authorList>
    </citation>
    <scope>NUCLEOTIDE SEQUENCE [LARGE SCALE GENOMIC DNA]</scope>
    <source>
        <strain evidence="5">BCC8398</strain>
    </source>
</reference>